<organism evidence="3 4">
    <name type="scientific">Rhodoglobus vestalii</name>
    <dbReference type="NCBI Taxonomy" id="193384"/>
    <lineage>
        <taxon>Bacteria</taxon>
        <taxon>Bacillati</taxon>
        <taxon>Actinomycetota</taxon>
        <taxon>Actinomycetes</taxon>
        <taxon>Micrococcales</taxon>
        <taxon>Microbacteriaceae</taxon>
        <taxon>Rhodoglobus</taxon>
    </lineage>
</organism>
<dbReference type="PANTHER" id="PTHR33055">
    <property type="entry name" value="TRANSPOSASE FOR INSERTION SEQUENCE ELEMENT IS1111A"/>
    <property type="match status" value="1"/>
</dbReference>
<dbReference type="InterPro" id="IPR047650">
    <property type="entry name" value="Transpos_IS110"/>
</dbReference>
<dbReference type="GO" id="GO:0006313">
    <property type="term" value="P:DNA transposition"/>
    <property type="evidence" value="ECO:0007669"/>
    <property type="project" value="InterPro"/>
</dbReference>
<evidence type="ECO:0000313" key="3">
    <source>
        <dbReference type="EMBL" id="TQO19625.1"/>
    </source>
</evidence>
<evidence type="ECO:0000259" key="2">
    <source>
        <dbReference type="Pfam" id="PF02371"/>
    </source>
</evidence>
<protein>
    <submittedName>
        <fullName evidence="3">Transposase</fullName>
    </submittedName>
</protein>
<name>A0A8H2K5M8_9MICO</name>
<dbReference type="AlphaFoldDB" id="A0A8H2K5M8"/>
<accession>A0A8H2K5M8</accession>
<evidence type="ECO:0000259" key="1">
    <source>
        <dbReference type="Pfam" id="PF01548"/>
    </source>
</evidence>
<dbReference type="EMBL" id="VFRA01000001">
    <property type="protein sequence ID" value="TQO19625.1"/>
    <property type="molecule type" value="Genomic_DNA"/>
</dbReference>
<dbReference type="RefSeq" id="WP_246078103.1">
    <property type="nucleotide sequence ID" value="NZ_VFRA01000001.1"/>
</dbReference>
<dbReference type="PANTHER" id="PTHR33055:SF16">
    <property type="entry name" value="TRANSPOSASE FOR INSERTION SEQUENCE ELEMENT IS1547"/>
    <property type="match status" value="1"/>
</dbReference>
<dbReference type="Proteomes" id="UP000316560">
    <property type="component" value="Unassembled WGS sequence"/>
</dbReference>
<dbReference type="InterPro" id="IPR003346">
    <property type="entry name" value="Transposase_20"/>
</dbReference>
<evidence type="ECO:0000313" key="4">
    <source>
        <dbReference type="Proteomes" id="UP000316560"/>
    </source>
</evidence>
<comment type="caution">
    <text evidence="3">The sequence shown here is derived from an EMBL/GenBank/DDBJ whole genome shotgun (WGS) entry which is preliminary data.</text>
</comment>
<dbReference type="InterPro" id="IPR002525">
    <property type="entry name" value="Transp_IS110-like_N"/>
</dbReference>
<feature type="domain" description="Transposase IS116/IS110/IS902 C-terminal" evidence="2">
    <location>
        <begin position="240"/>
        <end position="324"/>
    </location>
</feature>
<dbReference type="Pfam" id="PF02371">
    <property type="entry name" value="Transposase_20"/>
    <property type="match status" value="1"/>
</dbReference>
<dbReference type="GO" id="GO:0004803">
    <property type="term" value="F:transposase activity"/>
    <property type="evidence" value="ECO:0007669"/>
    <property type="project" value="InterPro"/>
</dbReference>
<keyword evidence="4" id="KW-1185">Reference proteome</keyword>
<dbReference type="Pfam" id="PF01548">
    <property type="entry name" value="DEDD_Tnp_IS110"/>
    <property type="match status" value="1"/>
</dbReference>
<feature type="domain" description="Transposase IS110-like N-terminal" evidence="1">
    <location>
        <begin position="22"/>
        <end position="168"/>
    </location>
</feature>
<sequence>MTSMTSLTLAANPERLPGPLFAGIDTHKDTHHVAVVDGTGRPVNDREFPATPTGYAQVVAFFQSHGPVERVGVEGTGSYGAGISRVLAAAGFTVMEIARPNRRHRRLKGKSDPIDAHQAALAVIAGTEAGIPKRGDGLVESLRILVSERHSAVKARSQAMNQIHGLLVTAPDQVRQDYRALGGEKLVAVLSRSRPAPGADPAIVARHTLKRLALRHSLLRDEIAVIDSHLNILIRVLNPVLLALSGVGIVTAATLLTAAGDNPERLASAAAFAALCGAAPIPASSGQRVRHRLSRGGNRKANSALHRIVLLRMRHQEPRTASYFARRRAEGLSDRDIVRCLKRHIANEIFRALTAPIPETPTGMLLRRRRQELEIPITILAATLGVPYQRLRRLEIGTRGDTELEQKAHEALNQIETPKAA</sequence>
<gene>
    <name evidence="3" type="ORF">FB472_1193</name>
</gene>
<reference evidence="3 4" key="1">
    <citation type="submission" date="2019-06" db="EMBL/GenBank/DDBJ databases">
        <title>Sequencing the genomes of 1000 actinobacteria strains.</title>
        <authorList>
            <person name="Klenk H.-P."/>
        </authorList>
    </citation>
    <scope>NUCLEOTIDE SEQUENCE [LARGE SCALE GENOMIC DNA]</scope>
    <source>
        <strain evidence="3 4">DSM 21947</strain>
    </source>
</reference>
<dbReference type="GO" id="GO:0003677">
    <property type="term" value="F:DNA binding"/>
    <property type="evidence" value="ECO:0007669"/>
    <property type="project" value="InterPro"/>
</dbReference>
<dbReference type="NCBIfam" id="NF033542">
    <property type="entry name" value="transpos_IS110"/>
    <property type="match status" value="1"/>
</dbReference>
<proteinExistence type="predicted"/>